<gene>
    <name evidence="2" type="ORF">QN215_07260</name>
</gene>
<keyword evidence="1" id="KW-0472">Membrane</keyword>
<organism evidence="2">
    <name type="scientific">Bifidobacterium aquikefiricola</name>
    <dbReference type="NCBI Taxonomy" id="3059038"/>
    <lineage>
        <taxon>Bacteria</taxon>
        <taxon>Bacillati</taxon>
        <taxon>Actinomycetota</taxon>
        <taxon>Actinomycetes</taxon>
        <taxon>Bifidobacteriales</taxon>
        <taxon>Bifidobacteriaceae</taxon>
        <taxon>Bifidobacterium</taxon>
    </lineage>
</organism>
<keyword evidence="1" id="KW-0812">Transmembrane</keyword>
<dbReference type="RefSeq" id="WP_369343662.1">
    <property type="nucleotide sequence ID" value="NZ_CP129674.1"/>
</dbReference>
<keyword evidence="1" id="KW-1133">Transmembrane helix</keyword>
<accession>A0AB39U532</accession>
<evidence type="ECO:0000313" key="2">
    <source>
        <dbReference type="EMBL" id="XDS44066.1"/>
    </source>
</evidence>
<evidence type="ECO:0000256" key="1">
    <source>
        <dbReference type="SAM" id="Phobius"/>
    </source>
</evidence>
<reference evidence="2" key="1">
    <citation type="submission" date="2023-07" db="EMBL/GenBank/DDBJ databases">
        <title>Bifidobacterium aquikefiriaerophilum sp. nov. and Bifidobacterium eccum sp. nov., isolated from water kefir.</title>
        <authorList>
            <person name="Breselge S."/>
            <person name="Bellassi P."/>
            <person name="Barcenilla C."/>
            <person name="Alvarez-Ordonez A."/>
            <person name="Morelli L."/>
            <person name="Cotter P.D."/>
        </authorList>
    </citation>
    <scope>NUCLEOTIDE SEQUENCE</scope>
    <source>
        <strain evidence="2">WK041_4_12</strain>
    </source>
</reference>
<name>A0AB39U532_9BIFI</name>
<sequence length="44" mass="4636">MDTYLTGLAMLLGNEAEMLDVCFVVGALIVFALFDGLAKAVDAL</sequence>
<proteinExistence type="predicted"/>
<feature type="transmembrane region" description="Helical" evidence="1">
    <location>
        <begin position="18"/>
        <end position="38"/>
    </location>
</feature>
<dbReference type="EMBL" id="CP129674">
    <property type="protein sequence ID" value="XDS44066.1"/>
    <property type="molecule type" value="Genomic_DNA"/>
</dbReference>
<dbReference type="KEGG" id="baqk:QN215_07260"/>
<dbReference type="AlphaFoldDB" id="A0AB39U532"/>
<protein>
    <submittedName>
        <fullName evidence="2">Uncharacterized protein</fullName>
    </submittedName>
</protein>